<evidence type="ECO:0000313" key="8">
    <source>
        <dbReference type="EMBL" id="MBC2776070.1"/>
    </source>
</evidence>
<dbReference type="InterPro" id="IPR050833">
    <property type="entry name" value="Poly_Biosynth_Transport"/>
</dbReference>
<comment type="subcellular location">
    <subcellularLocation>
        <location evidence="1">Cell membrane</location>
        <topology evidence="1">Multi-pass membrane protein</topology>
    </subcellularLocation>
</comment>
<feature type="transmembrane region" description="Helical" evidence="7">
    <location>
        <begin position="392"/>
        <end position="413"/>
    </location>
</feature>
<feature type="transmembrane region" description="Helical" evidence="7">
    <location>
        <begin position="302"/>
        <end position="323"/>
    </location>
</feature>
<dbReference type="Pfam" id="PF13440">
    <property type="entry name" value="Polysacc_synt_3"/>
    <property type="match status" value="1"/>
</dbReference>
<feature type="transmembrane region" description="Helical" evidence="7">
    <location>
        <begin position="19"/>
        <end position="38"/>
    </location>
</feature>
<feature type="transmembrane region" description="Helical" evidence="7">
    <location>
        <begin position="151"/>
        <end position="169"/>
    </location>
</feature>
<feature type="transmembrane region" description="Helical" evidence="7">
    <location>
        <begin position="219"/>
        <end position="237"/>
    </location>
</feature>
<keyword evidence="5 7" id="KW-1133">Transmembrane helix</keyword>
<dbReference type="AlphaFoldDB" id="A0A842HVU4"/>
<evidence type="ECO:0000256" key="2">
    <source>
        <dbReference type="ARBA" id="ARBA00007430"/>
    </source>
</evidence>
<evidence type="ECO:0000256" key="5">
    <source>
        <dbReference type="ARBA" id="ARBA00022989"/>
    </source>
</evidence>
<keyword evidence="6 7" id="KW-0472">Membrane</keyword>
<dbReference type="PANTHER" id="PTHR30250">
    <property type="entry name" value="PST FAMILY PREDICTED COLANIC ACID TRANSPORTER"/>
    <property type="match status" value="1"/>
</dbReference>
<accession>A0A842HVU4</accession>
<feature type="transmembrane region" description="Helical" evidence="7">
    <location>
        <begin position="361"/>
        <end position="385"/>
    </location>
</feature>
<organism evidence="8 9">
    <name type="scientific">Parasphingopyxis marina</name>
    <dbReference type="NCBI Taxonomy" id="2761622"/>
    <lineage>
        <taxon>Bacteria</taxon>
        <taxon>Pseudomonadati</taxon>
        <taxon>Pseudomonadota</taxon>
        <taxon>Alphaproteobacteria</taxon>
        <taxon>Sphingomonadales</taxon>
        <taxon>Sphingomonadaceae</taxon>
        <taxon>Parasphingopyxis</taxon>
    </lineage>
</organism>
<dbReference type="Proteomes" id="UP000564378">
    <property type="component" value="Unassembled WGS sequence"/>
</dbReference>
<evidence type="ECO:0000256" key="6">
    <source>
        <dbReference type="ARBA" id="ARBA00023136"/>
    </source>
</evidence>
<comment type="caution">
    <text evidence="8">The sequence shown here is derived from an EMBL/GenBank/DDBJ whole genome shotgun (WGS) entry which is preliminary data.</text>
</comment>
<evidence type="ECO:0000313" key="9">
    <source>
        <dbReference type="Proteomes" id="UP000564378"/>
    </source>
</evidence>
<evidence type="ECO:0000256" key="1">
    <source>
        <dbReference type="ARBA" id="ARBA00004651"/>
    </source>
</evidence>
<feature type="transmembrane region" description="Helical" evidence="7">
    <location>
        <begin position="335"/>
        <end position="355"/>
    </location>
</feature>
<proteinExistence type="inferred from homology"/>
<feature type="transmembrane region" description="Helical" evidence="7">
    <location>
        <begin position="419"/>
        <end position="445"/>
    </location>
</feature>
<keyword evidence="9" id="KW-1185">Reference proteome</keyword>
<dbReference type="PANTHER" id="PTHR30250:SF10">
    <property type="entry name" value="LIPOPOLYSACCHARIDE BIOSYNTHESIS PROTEIN WZXC"/>
    <property type="match status" value="1"/>
</dbReference>
<evidence type="ECO:0000256" key="4">
    <source>
        <dbReference type="ARBA" id="ARBA00022692"/>
    </source>
</evidence>
<feature type="transmembrane region" description="Helical" evidence="7">
    <location>
        <begin position="92"/>
        <end position="112"/>
    </location>
</feature>
<sequence>MIAWTATFLVIRMLHPEDYGLFAMASLVVVFLSLLEGYGFASSLIQRETVGKKQIRQVFGLLILLNIALAAIQLALAPLAAAYFREPRVTDILRVQALLYLTTPFIALPFALLSRELEYKKQALANLAGSISGAATALTLALLGFGVWTLVYAPIVMFMVRGIGLTWAARSLVMPSFAFKGAGAMIGFGGAMTAIQFFWFLQSQSDVFIAGRAFDAHMLGVYTTALFLTQILVAKFVPPLNDVAFATYSRMHRDGAAIAPAFANAVRLIMLIALPFYLGLAITAEPLVTAMLGDQWLETIPLVRLLALAMPFMTLQILFAPATNALGRPWIAVRVNMIGAAIMAASFAIGVDYGIEGMARVWLIGFPILTAVTMLASMPVIGIGIGALGRALLPGLAASLAMAGIVEGVELMLPPMPLIGHLALLVLLGIASYALLLIVFARPLVVELRDLLVRRKPLIAEA</sequence>
<protein>
    <submittedName>
        <fullName evidence="8">Lipopolysaccharide biosynthesis protein</fullName>
    </submittedName>
</protein>
<dbReference type="CDD" id="cd13127">
    <property type="entry name" value="MATE_tuaB_like"/>
    <property type="match status" value="1"/>
</dbReference>
<dbReference type="GO" id="GO:0005886">
    <property type="term" value="C:plasma membrane"/>
    <property type="evidence" value="ECO:0007669"/>
    <property type="project" value="UniProtKB-SubCell"/>
</dbReference>
<comment type="similarity">
    <text evidence="2">Belongs to the polysaccharide synthase family.</text>
</comment>
<feature type="transmembrane region" description="Helical" evidence="7">
    <location>
        <begin position="181"/>
        <end position="199"/>
    </location>
</feature>
<evidence type="ECO:0000256" key="7">
    <source>
        <dbReference type="SAM" id="Phobius"/>
    </source>
</evidence>
<keyword evidence="4 7" id="KW-0812">Transmembrane</keyword>
<name>A0A842HVU4_9SPHN</name>
<keyword evidence="3" id="KW-1003">Cell membrane</keyword>
<gene>
    <name evidence="8" type="ORF">H6P80_00420</name>
</gene>
<feature type="transmembrane region" description="Helical" evidence="7">
    <location>
        <begin position="58"/>
        <end position="80"/>
    </location>
</feature>
<dbReference type="EMBL" id="JACJVJ010000001">
    <property type="protein sequence ID" value="MBC2776070.1"/>
    <property type="molecule type" value="Genomic_DNA"/>
</dbReference>
<evidence type="ECO:0000256" key="3">
    <source>
        <dbReference type="ARBA" id="ARBA00022475"/>
    </source>
</evidence>
<feature type="transmembrane region" description="Helical" evidence="7">
    <location>
        <begin position="258"/>
        <end position="282"/>
    </location>
</feature>
<reference evidence="8 9" key="1">
    <citation type="submission" date="2020-08" db="EMBL/GenBank/DDBJ databases">
        <title>Draft genome sequence of Parasphingopyxis sp. GrpM-11.</title>
        <authorList>
            <person name="Oh J."/>
            <person name="Roh D.-H."/>
        </authorList>
    </citation>
    <scope>NUCLEOTIDE SEQUENCE [LARGE SCALE GENOMIC DNA]</scope>
    <source>
        <strain evidence="8 9">GrpM-11</strain>
    </source>
</reference>
<feature type="transmembrane region" description="Helical" evidence="7">
    <location>
        <begin position="124"/>
        <end position="145"/>
    </location>
</feature>